<name>A0AAN1JAI7_9BURK</name>
<evidence type="ECO:0000313" key="3">
    <source>
        <dbReference type="Proteomes" id="UP000236649"/>
    </source>
</evidence>
<reference evidence="2 3" key="1">
    <citation type="submission" date="2018-01" db="EMBL/GenBank/DDBJ databases">
        <title>Species boundaries and ecological features among Paraburkholderia terrae DSMZ17804T, P. hospita DSMZ17164T and P. caribensis DSMZ13236T.</title>
        <authorList>
            <person name="Pratama A.A."/>
        </authorList>
    </citation>
    <scope>NUCLEOTIDE SEQUENCE [LARGE SCALE GENOMIC DNA]</scope>
    <source>
        <strain evidence="2 3">DSM 17164</strain>
    </source>
</reference>
<evidence type="ECO:0000259" key="1">
    <source>
        <dbReference type="Pfam" id="PF17042"/>
    </source>
</evidence>
<proteinExistence type="predicted"/>
<feature type="domain" description="Four-carbon acid sugar kinase nucleotide binding" evidence="1">
    <location>
        <begin position="4"/>
        <end position="155"/>
    </location>
</feature>
<accession>A0AAN1JAI7</accession>
<organism evidence="2 3">
    <name type="scientific">Paraburkholderia hospita</name>
    <dbReference type="NCBI Taxonomy" id="169430"/>
    <lineage>
        <taxon>Bacteria</taxon>
        <taxon>Pseudomonadati</taxon>
        <taxon>Pseudomonadota</taxon>
        <taxon>Betaproteobacteria</taxon>
        <taxon>Burkholderiales</taxon>
        <taxon>Burkholderiaceae</taxon>
        <taxon>Paraburkholderia</taxon>
    </lineage>
</organism>
<sequence length="161" mass="17487">MLVSLSPVTVEQMAATRSYWKIETDPLACDSDTLCFKTAPIVDMLRDGRNVLAFTRRPQASARDAQQEGASRERTAQACAALLRDVVRAARPRRIGIAGGDTSSHAVQALDAWGLSYRAPLTAGVTVCRLHADEPWLDGTEVMFKGGQMGDVDVLERLIEG</sequence>
<gene>
    <name evidence="2" type="ORF">C2L64_18815</name>
</gene>
<dbReference type="Gene3D" id="3.40.980.20">
    <property type="entry name" value="Four-carbon acid sugar kinase, nucleotide binding domain"/>
    <property type="match status" value="1"/>
</dbReference>
<dbReference type="InterPro" id="IPR031475">
    <property type="entry name" value="NBD_C"/>
</dbReference>
<dbReference type="Pfam" id="PF17042">
    <property type="entry name" value="NBD_C"/>
    <property type="match status" value="1"/>
</dbReference>
<dbReference type="SUPFAM" id="SSF142764">
    <property type="entry name" value="YgbK-like"/>
    <property type="match status" value="1"/>
</dbReference>
<dbReference type="Proteomes" id="UP000236649">
    <property type="component" value="Chromosome 2"/>
</dbReference>
<dbReference type="GeneID" id="55530381"/>
<evidence type="ECO:0000313" key="2">
    <source>
        <dbReference type="EMBL" id="AUT70460.1"/>
    </source>
</evidence>
<dbReference type="GO" id="GO:0016301">
    <property type="term" value="F:kinase activity"/>
    <property type="evidence" value="ECO:0007669"/>
    <property type="project" value="UniProtKB-KW"/>
</dbReference>
<keyword evidence="2" id="KW-0418">Kinase</keyword>
<dbReference type="RefSeq" id="WP_100216007.1">
    <property type="nucleotide sequence ID" value="NZ_AKAU01000092.1"/>
</dbReference>
<dbReference type="EMBL" id="CP026106">
    <property type="protein sequence ID" value="AUT70460.1"/>
    <property type="molecule type" value="Genomic_DNA"/>
</dbReference>
<dbReference type="InterPro" id="IPR042213">
    <property type="entry name" value="NBD_C_sf"/>
</dbReference>
<dbReference type="KEGG" id="phs:C2L64_18815"/>
<keyword evidence="2" id="KW-0808">Transferase</keyword>
<dbReference type="AlphaFoldDB" id="A0AAN1JAI7"/>
<protein>
    <submittedName>
        <fullName evidence="2">Serine kinase</fullName>
    </submittedName>
</protein>